<evidence type="ECO:0000313" key="2">
    <source>
        <dbReference type="Proteomes" id="UP000007174"/>
    </source>
</evidence>
<dbReference type="Proteomes" id="UP000007174">
    <property type="component" value="Unassembled WGS sequence"/>
</dbReference>
<accession>H1V0D5</accession>
<sequence>MLIFMQKSSSVSKIAPHTTPSQQLYLFSLSRSRLAFFYLPILRPTRLAVSCLSRGICVSQLSLPIRHCHRTFCVGEDLSVGRVEIRLLAETHFFG</sequence>
<proteinExistence type="predicted"/>
<dbReference type="EMBL" id="CACQ02000856">
    <property type="protein sequence ID" value="CCF33686.1"/>
    <property type="molecule type" value="Genomic_DNA"/>
</dbReference>
<protein>
    <submittedName>
        <fullName evidence="1">Uncharacterized protein</fullName>
    </submittedName>
</protein>
<dbReference type="AlphaFoldDB" id="H1V0D5"/>
<name>H1V0D5_COLHI</name>
<organism evidence="1 2">
    <name type="scientific">Colletotrichum higginsianum (strain IMI 349063)</name>
    <name type="common">Crucifer anthracnose fungus</name>
    <dbReference type="NCBI Taxonomy" id="759273"/>
    <lineage>
        <taxon>Eukaryota</taxon>
        <taxon>Fungi</taxon>
        <taxon>Dikarya</taxon>
        <taxon>Ascomycota</taxon>
        <taxon>Pezizomycotina</taxon>
        <taxon>Sordariomycetes</taxon>
        <taxon>Hypocreomycetidae</taxon>
        <taxon>Glomerellales</taxon>
        <taxon>Glomerellaceae</taxon>
        <taxon>Colletotrichum</taxon>
        <taxon>Colletotrichum destructivum species complex</taxon>
    </lineage>
</organism>
<evidence type="ECO:0000313" key="1">
    <source>
        <dbReference type="EMBL" id="CCF33686.1"/>
    </source>
</evidence>
<gene>
    <name evidence="1" type="ORF">CH063_05830</name>
</gene>
<reference evidence="2" key="1">
    <citation type="journal article" date="2012" name="Nat. Genet.">
        <title>Lifestyle transitions in plant pathogenic Colletotrichum fungi deciphered by genome and transcriptome analyses.</title>
        <authorList>
            <person name="O'Connell R.J."/>
            <person name="Thon M.R."/>
            <person name="Hacquard S."/>
            <person name="Amyotte S.G."/>
            <person name="Kleemann J."/>
            <person name="Torres M.F."/>
            <person name="Damm U."/>
            <person name="Buiate E.A."/>
            <person name="Epstein L."/>
            <person name="Alkan N."/>
            <person name="Altmueller J."/>
            <person name="Alvarado-Balderrama L."/>
            <person name="Bauser C.A."/>
            <person name="Becker C."/>
            <person name="Birren B.W."/>
            <person name="Chen Z."/>
            <person name="Choi J."/>
            <person name="Crouch J.A."/>
            <person name="Duvick J.P."/>
            <person name="Farman M.A."/>
            <person name="Gan P."/>
            <person name="Heiman D."/>
            <person name="Henrissat B."/>
            <person name="Howard R.J."/>
            <person name="Kabbage M."/>
            <person name="Koch C."/>
            <person name="Kracher B."/>
            <person name="Kubo Y."/>
            <person name="Law A.D."/>
            <person name="Lebrun M.-H."/>
            <person name="Lee Y.-H."/>
            <person name="Miyara I."/>
            <person name="Moore N."/>
            <person name="Neumann U."/>
            <person name="Nordstroem K."/>
            <person name="Panaccione D.G."/>
            <person name="Panstruga R."/>
            <person name="Place M."/>
            <person name="Proctor R.H."/>
            <person name="Prusky D."/>
            <person name="Rech G."/>
            <person name="Reinhardt R."/>
            <person name="Rollins J.A."/>
            <person name="Rounsley S."/>
            <person name="Schardl C.L."/>
            <person name="Schwartz D.C."/>
            <person name="Shenoy N."/>
            <person name="Shirasu K."/>
            <person name="Sikhakolli U.R."/>
            <person name="Stueber K."/>
            <person name="Sukno S.A."/>
            <person name="Sweigard J.A."/>
            <person name="Takano Y."/>
            <person name="Takahara H."/>
            <person name="Trail F."/>
            <person name="van der Does H.C."/>
            <person name="Voll L.M."/>
            <person name="Will I."/>
            <person name="Young S."/>
            <person name="Zeng Q."/>
            <person name="Zhang J."/>
            <person name="Zhou S."/>
            <person name="Dickman M.B."/>
            <person name="Schulze-Lefert P."/>
            <person name="Ver Loren van Themaat E."/>
            <person name="Ma L.-J."/>
            <person name="Vaillancourt L.J."/>
        </authorList>
    </citation>
    <scope>NUCLEOTIDE SEQUENCE [LARGE SCALE GENOMIC DNA]</scope>
    <source>
        <strain evidence="2">IMI 349063</strain>
    </source>
</reference>
<dbReference type="HOGENOM" id="CLU_2372672_0_0_1"/>